<feature type="repeat" description="WD" evidence="3">
    <location>
        <begin position="54"/>
        <end position="96"/>
    </location>
</feature>
<keyword evidence="5" id="KW-1185">Reference proteome</keyword>
<evidence type="ECO:0000256" key="1">
    <source>
        <dbReference type="ARBA" id="ARBA00022574"/>
    </source>
</evidence>
<feature type="repeat" description="WD" evidence="3">
    <location>
        <begin position="10"/>
        <end position="42"/>
    </location>
</feature>
<name>A0A2T0SBE6_9ACTN</name>
<keyword evidence="2" id="KW-0677">Repeat</keyword>
<sequence>MRVIDLDDEPGAHAAPITGVAWRPDGERLATCSYDGTVRIWDTTAPAGPVPVETLRHRRLVNGVAWHPTDPDVLATASADKTVGIWRLGTGPVTVLARHTDDVNAVAWLPDGERLACVSEDGRATLWHAGTGALLAEIGGHTAHCMMVSAAPDGRIATVGEDGLVAVTDPDSPRAPVTRRYDVSVEGCAWSHSGTTLAVARDDGLVDLLGPDLDVLLSVRACGAAARTVAWSDDDTRFIAGGYDGALHVFDTAGIRLRTIRDQRVWPRSVSAARGRLAVGGFGGTPYVYDLASGATLSTPDVRTHGPNAMAAAGSRLTIGCDSGVLLTVDLDEPAEARAVRLGDSPILSLAAGDDVVYAGTYCGEVLSWPPVGSARLGSPVPSLALTGEGLIAGTYGGDLIALDLGLTVTGRGTPHDGSVKSLAATPGGFVSASTDRRVAIGGLGDRRTLWEHGNLVNAVACLGGTVIASASRDHTVKVGRAGGGARLTLLGPDESVKCVALLGDPAAPTVLAGSYDFGLYAWTVDWDDPGATLRSGRLLAEFRQGVSCAAAIDGNRVAVAGWDGRILVVASTPDGPVVTHDLAVRDLLAGARTAVPA</sequence>
<keyword evidence="1 3" id="KW-0853">WD repeat</keyword>
<dbReference type="SMART" id="SM00320">
    <property type="entry name" value="WD40"/>
    <property type="match status" value="10"/>
</dbReference>
<evidence type="ECO:0000313" key="5">
    <source>
        <dbReference type="Proteomes" id="UP000239209"/>
    </source>
</evidence>
<evidence type="ECO:0000313" key="4">
    <source>
        <dbReference type="EMBL" id="PRY30732.1"/>
    </source>
</evidence>
<accession>A0A2T0SBE6</accession>
<proteinExistence type="predicted"/>
<gene>
    <name evidence="4" type="ORF">CLV70_104284</name>
</gene>
<dbReference type="InterPro" id="IPR015943">
    <property type="entry name" value="WD40/YVTN_repeat-like_dom_sf"/>
</dbReference>
<protein>
    <submittedName>
        <fullName evidence="4">WD40 repeat protein</fullName>
    </submittedName>
</protein>
<dbReference type="PANTHER" id="PTHR19848:SF8">
    <property type="entry name" value="F-BOX AND WD REPEAT DOMAIN CONTAINING 7"/>
    <property type="match status" value="1"/>
</dbReference>
<dbReference type="InterPro" id="IPR036322">
    <property type="entry name" value="WD40_repeat_dom_sf"/>
</dbReference>
<dbReference type="Proteomes" id="UP000239209">
    <property type="component" value="Unassembled WGS sequence"/>
</dbReference>
<feature type="repeat" description="WD" evidence="3">
    <location>
        <begin position="96"/>
        <end position="137"/>
    </location>
</feature>
<dbReference type="PROSITE" id="PS50082">
    <property type="entry name" value="WD_REPEATS_2"/>
    <property type="match status" value="3"/>
</dbReference>
<dbReference type="EMBL" id="PVZG01000004">
    <property type="protein sequence ID" value="PRY30732.1"/>
    <property type="molecule type" value="Genomic_DNA"/>
</dbReference>
<organism evidence="4 5">
    <name type="scientific">Pseudosporangium ferrugineum</name>
    <dbReference type="NCBI Taxonomy" id="439699"/>
    <lineage>
        <taxon>Bacteria</taxon>
        <taxon>Bacillati</taxon>
        <taxon>Actinomycetota</taxon>
        <taxon>Actinomycetes</taxon>
        <taxon>Micromonosporales</taxon>
        <taxon>Micromonosporaceae</taxon>
        <taxon>Pseudosporangium</taxon>
    </lineage>
</organism>
<dbReference type="SUPFAM" id="SSF50978">
    <property type="entry name" value="WD40 repeat-like"/>
    <property type="match status" value="3"/>
</dbReference>
<dbReference type="OrthoDB" id="218695at2"/>
<dbReference type="Pfam" id="PF00400">
    <property type="entry name" value="WD40"/>
    <property type="match status" value="4"/>
</dbReference>
<dbReference type="PANTHER" id="PTHR19848">
    <property type="entry name" value="WD40 REPEAT PROTEIN"/>
    <property type="match status" value="1"/>
</dbReference>
<dbReference type="InterPro" id="IPR001680">
    <property type="entry name" value="WD40_rpt"/>
</dbReference>
<dbReference type="PROSITE" id="PS50294">
    <property type="entry name" value="WD_REPEATS_REGION"/>
    <property type="match status" value="3"/>
</dbReference>
<dbReference type="RefSeq" id="WP_106126339.1">
    <property type="nucleotide sequence ID" value="NZ_PVZG01000004.1"/>
</dbReference>
<evidence type="ECO:0000256" key="2">
    <source>
        <dbReference type="ARBA" id="ARBA00022737"/>
    </source>
</evidence>
<reference evidence="4 5" key="1">
    <citation type="submission" date="2018-03" db="EMBL/GenBank/DDBJ databases">
        <title>Genomic Encyclopedia of Archaeal and Bacterial Type Strains, Phase II (KMG-II): from individual species to whole genera.</title>
        <authorList>
            <person name="Goeker M."/>
        </authorList>
    </citation>
    <scope>NUCLEOTIDE SEQUENCE [LARGE SCALE GENOMIC DNA]</scope>
    <source>
        <strain evidence="4 5">DSM 45348</strain>
    </source>
</reference>
<dbReference type="Gene3D" id="2.130.10.10">
    <property type="entry name" value="YVTN repeat-like/Quinoprotein amine dehydrogenase"/>
    <property type="match status" value="3"/>
</dbReference>
<comment type="caution">
    <text evidence="4">The sequence shown here is derived from an EMBL/GenBank/DDBJ whole genome shotgun (WGS) entry which is preliminary data.</text>
</comment>
<evidence type="ECO:0000256" key="3">
    <source>
        <dbReference type="PROSITE-ProRule" id="PRU00221"/>
    </source>
</evidence>
<dbReference type="AlphaFoldDB" id="A0A2T0SBE6"/>